<dbReference type="RefSeq" id="WP_155588982.1">
    <property type="nucleotide sequence ID" value="NZ_WNLP01000007.1"/>
</dbReference>
<accession>A0A7K1J6L9</accession>
<keyword evidence="1" id="KW-0175">Coiled coil</keyword>
<feature type="region of interest" description="Disordered" evidence="2">
    <location>
        <begin position="352"/>
        <end position="372"/>
    </location>
</feature>
<keyword evidence="3" id="KW-0732">Signal</keyword>
<feature type="region of interest" description="Disordered" evidence="2">
    <location>
        <begin position="508"/>
        <end position="529"/>
    </location>
</feature>
<sequence length="653" mass="68288">MKSSPLRAAVTAGIAALAALSLGVSAGTTIRANLPEQTSVGDLSSQYEGDNLFLVKDSDARSRRMYVVPASNAQAKSSHILLDGALPWSFTASYTLDGPDVTAEKINGASGLVGVHVNAKTNDWIAQNVQQFASSMRLFVFFSMPAQAVSDVSADSNVAVVRDGNTIYAGASAAPGSTLDFHVYAEAKNFSMSPLVLVALPKSAASTYANELRELASQSAQLINTVTGENADDANAKLIAELTQLRDHERELADAQIKETDAAHKKAFHDYMSAYVGSYTTHLSGSVGNSTQLTALMGTAGELSGDTPVAKAVTNLASAVNARSDAYQHIGAANEVDWIIRRIRQQGTQGLTSELAQRAGTNSREGTSGYSAGQKQLSSAMIPYSMAYTDAYTANLNTLTGGDVSKAQGAAQEAIAKTDSQFDSNQTLKDDQAKVDAAMESLALAREHTGAASADRQISLRFATQFADSGENSSTNSFGATAMSEQTYRDWCAHSIGGMIEQNRDKAIAKARTDEQQKQSADGGSQDSLVVASNNDASADVNKFAGSAAAGLGVKSVGGSSSDSSSSQSSDTTSRIPESERLATQLGVSDLASNLILHANPSEILGETVQIGQAQALLEHGATMCTNGGTLAKEVDSDAANHWPDLRIVIVNQ</sequence>
<feature type="signal peptide" evidence="3">
    <location>
        <begin position="1"/>
        <end position="26"/>
    </location>
</feature>
<protein>
    <submittedName>
        <fullName evidence="4">Tubuliform spidroin</fullName>
    </submittedName>
</protein>
<feature type="compositionally biased region" description="Low complexity" evidence="2">
    <location>
        <begin position="555"/>
        <end position="574"/>
    </location>
</feature>
<feature type="compositionally biased region" description="Basic and acidic residues" evidence="2">
    <location>
        <begin position="508"/>
        <end position="517"/>
    </location>
</feature>
<evidence type="ECO:0000313" key="5">
    <source>
        <dbReference type="Proteomes" id="UP000487882"/>
    </source>
</evidence>
<proteinExistence type="predicted"/>
<dbReference type="Proteomes" id="UP000487882">
    <property type="component" value="Unassembled WGS sequence"/>
</dbReference>
<feature type="compositionally biased region" description="Polar residues" evidence="2">
    <location>
        <begin position="518"/>
        <end position="529"/>
    </location>
</feature>
<evidence type="ECO:0000256" key="1">
    <source>
        <dbReference type="SAM" id="Coils"/>
    </source>
</evidence>
<dbReference type="EMBL" id="WNLP01000007">
    <property type="protein sequence ID" value="MUH60115.1"/>
    <property type="molecule type" value="Genomic_DNA"/>
</dbReference>
<feature type="chain" id="PRO_5038582084" evidence="3">
    <location>
        <begin position="27"/>
        <end position="653"/>
    </location>
</feature>
<evidence type="ECO:0000256" key="3">
    <source>
        <dbReference type="SAM" id="SignalP"/>
    </source>
</evidence>
<feature type="coiled-coil region" evidence="1">
    <location>
        <begin position="231"/>
        <end position="258"/>
    </location>
</feature>
<reference evidence="4 5" key="1">
    <citation type="submission" date="2019-09" db="EMBL/GenBank/DDBJ databases">
        <title>Bifidobacterium canis sp. nov., isolated from the digestive tract of German Shepherd dog puppy.</title>
        <authorList>
            <person name="Bunesova V."/>
        </authorList>
    </citation>
    <scope>NUCLEOTIDE SEQUENCE [LARGE SCALE GENOMIC DNA]</scope>
    <source>
        <strain evidence="4 5">GSD1FS</strain>
    </source>
</reference>
<organism evidence="4 5">
    <name type="scientific">Bifidobacterium canis</name>
    <dbReference type="NCBI Taxonomy" id="2610880"/>
    <lineage>
        <taxon>Bacteria</taxon>
        <taxon>Bacillati</taxon>
        <taxon>Actinomycetota</taxon>
        <taxon>Actinomycetes</taxon>
        <taxon>Bifidobacteriales</taxon>
        <taxon>Bifidobacteriaceae</taxon>
        <taxon>Bifidobacterium</taxon>
    </lineage>
</organism>
<comment type="caution">
    <text evidence="4">The sequence shown here is derived from an EMBL/GenBank/DDBJ whole genome shotgun (WGS) entry which is preliminary data.</text>
</comment>
<name>A0A7K1J6L9_9BIFI</name>
<keyword evidence="5" id="KW-1185">Reference proteome</keyword>
<dbReference type="AlphaFoldDB" id="A0A7K1J6L9"/>
<evidence type="ECO:0000313" key="4">
    <source>
        <dbReference type="EMBL" id="MUH60115.1"/>
    </source>
</evidence>
<feature type="region of interest" description="Disordered" evidence="2">
    <location>
        <begin position="555"/>
        <end position="579"/>
    </location>
</feature>
<evidence type="ECO:0000256" key="2">
    <source>
        <dbReference type="SAM" id="MobiDB-lite"/>
    </source>
</evidence>
<gene>
    <name evidence="4" type="ORF">GSD1FS_1466</name>
</gene>